<dbReference type="PANTHER" id="PTHR46270:SF2">
    <property type="entry name" value="TIR DOMAIN-CONTAINING PROTEIN"/>
    <property type="match status" value="1"/>
</dbReference>
<name>A0ABP0FN91_CLALP</name>
<dbReference type="EMBL" id="CAWYQH010000079">
    <property type="protein sequence ID" value="CAK8681071.1"/>
    <property type="molecule type" value="Genomic_DNA"/>
</dbReference>
<evidence type="ECO:0000256" key="1">
    <source>
        <dbReference type="SAM" id="MobiDB-lite"/>
    </source>
</evidence>
<dbReference type="Proteomes" id="UP001642483">
    <property type="component" value="Unassembled WGS sequence"/>
</dbReference>
<dbReference type="InterPro" id="IPR016024">
    <property type="entry name" value="ARM-type_fold"/>
</dbReference>
<evidence type="ECO:0000313" key="2">
    <source>
        <dbReference type="EMBL" id="CAK8681071.1"/>
    </source>
</evidence>
<dbReference type="SUPFAM" id="SSF48371">
    <property type="entry name" value="ARM repeat"/>
    <property type="match status" value="2"/>
</dbReference>
<dbReference type="InterPro" id="IPR011989">
    <property type="entry name" value="ARM-like"/>
</dbReference>
<gene>
    <name evidence="2" type="ORF">CVLEPA_LOCUS11309</name>
</gene>
<comment type="caution">
    <text evidence="2">The sequence shown here is derived from an EMBL/GenBank/DDBJ whole genome shotgun (WGS) entry which is preliminary data.</text>
</comment>
<feature type="compositionally biased region" description="Basic and acidic residues" evidence="1">
    <location>
        <begin position="1"/>
        <end position="12"/>
    </location>
</feature>
<reference evidence="2 3" key="1">
    <citation type="submission" date="2024-02" db="EMBL/GenBank/DDBJ databases">
        <authorList>
            <person name="Daric V."/>
            <person name="Darras S."/>
        </authorList>
    </citation>
    <scope>NUCLEOTIDE SEQUENCE [LARGE SCALE GENOMIC DNA]</scope>
</reference>
<proteinExistence type="predicted"/>
<sequence>MDKNTTKDHASDEEIVQNNPQQSTITEYLDKLESYLNQLIDTSSLNPDLKPILKKFVQLTNLESEESLSVSNLIADAGGVKTLYGYLEVLGYKDGNYLAEDCEIFEAVRDVLWGGTDKSETFCEECRKCGVFDLLVKDLKYFKDSFNQDRNSNGFIVFQAMVILYNCAKFQDNLNYLIHLDIVELLKHYSRNATNVKIRNWSCLDVISSVLLASIVNEEEQQSDFMVVDDHILKYLVENLQLSVDAEKHRWNGMSTKEVLTNLLLLTKNDKNCLNLLRVSNILRSLNHVLTKGTYDEKYTALKLLQNFTRVQQGIEYIQLSASLRYNLDLISTNPEHKSLQSLSGQIISSLKNDASPDPLMELQQSLSKMKKDSSNIVSTKGSMAMKKFVEAHLQTLTIQFTELEQTGILNEDIIKNFFLLYLNVSPGDGVIVANRQAVASEIVDKKGVVLFMRYLQYLTKNHTIFPQTDINAKCLEMICDICWNASNVSRKYCDECVRCNLITAFAANLRNIEPTFQDDLSKQGHHVVQAINILHNFAKAGIDKHHFQKVVGLTNLISRFKQNCRNLRMTNHAEFPVICHFLLAYLVDKDGCDIISAELAVIQYITQNLQIALADDVHSFEGFSAEELVSGLNQLAKNAENSVAILSENNLPSLTLMIEKGSQDEQTAATSLVCALASFADNKSKILSYQPIMDALRNLANKPGTSNEKLQRNLVMALFVLKENHTDEQTEIAGNVTQLYPDLISSPGVGSQAELSKELAISGYGAENAEKSILAYIESLPASVMDDIRIKQLTLLLNGLRNPLKDKIYWRPPIHIDYALQTTAMVGYNGTSIELGGCKINIPSGAVMSNFPVLFSFSLCYGKDRDQDPNTFKLTPTLECSPTSEFRKPVTIQLPSCYFPSTDVTVTPRTSHDGQSWQNLEQVKHDVGKSSVISFETTNFSWFDVVTDYVKRKMFTKQLYHVCYLNPNTSNDPVLVWELKDDVMTDDSKLQVGEAFKENFKFFWKDGDDTVTISIRSSNALIEPASKEMSISQLFEQGTRCMSLFRVRNRREDLGLEEADFTYEIKFKDSMEIIKSNNFFFPSPPEQPQSPVYNINNSQVQIDQ</sequence>
<accession>A0ABP0FN91</accession>
<feature type="region of interest" description="Disordered" evidence="1">
    <location>
        <begin position="1"/>
        <end position="20"/>
    </location>
</feature>
<dbReference type="Gene3D" id="1.25.10.10">
    <property type="entry name" value="Leucine-rich Repeat Variant"/>
    <property type="match status" value="2"/>
</dbReference>
<dbReference type="Gene3D" id="2.60.220.30">
    <property type="match status" value="1"/>
</dbReference>
<protein>
    <submittedName>
        <fullName evidence="2">Uncharacterized protein</fullName>
    </submittedName>
</protein>
<dbReference type="PANTHER" id="PTHR46270">
    <property type="entry name" value="ARMADILLO-TYPE FOLD-RELATED"/>
    <property type="match status" value="1"/>
</dbReference>
<organism evidence="2 3">
    <name type="scientific">Clavelina lepadiformis</name>
    <name type="common">Light-bulb sea squirt</name>
    <name type="synonym">Ascidia lepadiformis</name>
    <dbReference type="NCBI Taxonomy" id="159417"/>
    <lineage>
        <taxon>Eukaryota</taxon>
        <taxon>Metazoa</taxon>
        <taxon>Chordata</taxon>
        <taxon>Tunicata</taxon>
        <taxon>Ascidiacea</taxon>
        <taxon>Aplousobranchia</taxon>
        <taxon>Clavelinidae</taxon>
        <taxon>Clavelina</taxon>
    </lineage>
</organism>
<keyword evidence="3" id="KW-1185">Reference proteome</keyword>
<evidence type="ECO:0000313" key="3">
    <source>
        <dbReference type="Proteomes" id="UP001642483"/>
    </source>
</evidence>